<name>A0A6P1GJB4_SPHYA</name>
<dbReference type="RefSeq" id="WP_159078618.1">
    <property type="nucleotide sequence ID" value="NZ_CP020925.1"/>
</dbReference>
<dbReference type="Proteomes" id="UP000464086">
    <property type="component" value="Chromosome"/>
</dbReference>
<evidence type="ECO:0000313" key="1">
    <source>
        <dbReference type="EMBL" id="QHD67671.1"/>
    </source>
</evidence>
<accession>A0A6P1GJB4</accession>
<protein>
    <submittedName>
        <fullName evidence="1">Uncharacterized protein</fullName>
    </submittedName>
</protein>
<proteinExistence type="predicted"/>
<sequence length="52" mass="6100">MMLEILRQRSAALDGKTDLLRAIAQQQQLKLWITFMVPVRHFFTLPLQGDIF</sequence>
<gene>
    <name evidence="1" type="ORF">GS397_11845</name>
</gene>
<dbReference type="AlphaFoldDB" id="A0A6P1GJB4"/>
<reference evidence="1 2" key="1">
    <citation type="submission" date="2019-12" db="EMBL/GenBank/DDBJ databases">
        <title>Functional and genomic insights into the Sphingobium yanoikuyae YC-JY1, a bacterium efficiently degrading bisphenol A.</title>
        <authorList>
            <person name="Jia Y."/>
            <person name="Li X."/>
            <person name="Wang J."/>
            <person name="Eltoukhy A."/>
            <person name="Lamraoui I."/>
            <person name="Yan Y."/>
        </authorList>
    </citation>
    <scope>NUCLEOTIDE SEQUENCE [LARGE SCALE GENOMIC DNA]</scope>
    <source>
        <strain evidence="1 2">YC-JY1</strain>
    </source>
</reference>
<organism evidence="1 2">
    <name type="scientific">Sphingobium yanoikuyae</name>
    <name type="common">Sphingomonas yanoikuyae</name>
    <dbReference type="NCBI Taxonomy" id="13690"/>
    <lineage>
        <taxon>Bacteria</taxon>
        <taxon>Pseudomonadati</taxon>
        <taxon>Pseudomonadota</taxon>
        <taxon>Alphaproteobacteria</taxon>
        <taxon>Sphingomonadales</taxon>
        <taxon>Sphingomonadaceae</taxon>
        <taxon>Sphingobium</taxon>
    </lineage>
</organism>
<evidence type="ECO:0000313" key="2">
    <source>
        <dbReference type="Proteomes" id="UP000464086"/>
    </source>
</evidence>
<dbReference type="EMBL" id="CP047218">
    <property type="protein sequence ID" value="QHD67671.1"/>
    <property type="molecule type" value="Genomic_DNA"/>
</dbReference>